<dbReference type="OMA" id="DKEPIDH"/>
<dbReference type="WBParaSite" id="nRc.2.0.1.t15140-RA">
    <property type="protein sequence ID" value="nRc.2.0.1.t15140-RA"/>
    <property type="gene ID" value="nRc.2.0.1.g15140"/>
</dbReference>
<dbReference type="GO" id="GO:0005634">
    <property type="term" value="C:nucleus"/>
    <property type="evidence" value="ECO:0007669"/>
    <property type="project" value="TreeGrafter"/>
</dbReference>
<feature type="domain" description="ApaG" evidence="1">
    <location>
        <begin position="31"/>
        <end position="157"/>
    </location>
</feature>
<organism evidence="2 3">
    <name type="scientific">Romanomermis culicivorax</name>
    <name type="common">Nematode worm</name>
    <dbReference type="NCBI Taxonomy" id="13658"/>
    <lineage>
        <taxon>Eukaryota</taxon>
        <taxon>Metazoa</taxon>
        <taxon>Ecdysozoa</taxon>
        <taxon>Nematoda</taxon>
        <taxon>Enoplea</taxon>
        <taxon>Dorylaimia</taxon>
        <taxon>Mermithida</taxon>
        <taxon>Mermithoidea</taxon>
        <taxon>Mermithidae</taxon>
        <taxon>Romanomermis</taxon>
    </lineage>
</organism>
<accession>A0A915IMV2</accession>
<dbReference type="PANTHER" id="PTHR14289:SF16">
    <property type="entry name" value="POLYMERASE DELTA-INTERACTING PROTEIN 2"/>
    <property type="match status" value="1"/>
</dbReference>
<name>A0A915IMV2_ROMCU</name>
<evidence type="ECO:0000259" key="1">
    <source>
        <dbReference type="PROSITE" id="PS51087"/>
    </source>
</evidence>
<evidence type="ECO:0000313" key="2">
    <source>
        <dbReference type="Proteomes" id="UP000887565"/>
    </source>
</evidence>
<reference evidence="3" key="1">
    <citation type="submission" date="2022-11" db="UniProtKB">
        <authorList>
            <consortium name="WormBaseParasite"/>
        </authorList>
    </citation>
    <scope>IDENTIFICATION</scope>
</reference>
<dbReference type="Proteomes" id="UP000887565">
    <property type="component" value="Unplaced"/>
</dbReference>
<dbReference type="Pfam" id="PF04379">
    <property type="entry name" value="DUF525"/>
    <property type="match status" value="1"/>
</dbReference>
<dbReference type="SUPFAM" id="SSF110069">
    <property type="entry name" value="ApaG-like"/>
    <property type="match status" value="1"/>
</dbReference>
<sequence>ETNSIKYEPTDVLRIWTEENRQWLSLSAVYRKTTDNIRVTVIPFYMGQSQDHAHSFYWWRYCTRLENLSKEISCVLREREWKIMTCTGKMDVIRGKGILSMEPVLSRLARAFQYSSRISLTTPSGQMWGSFKMERESGRIFEVKVPPFVLLSDQPPVNSSNIDDLPPTFT</sequence>
<dbReference type="Gene3D" id="2.60.40.1470">
    <property type="entry name" value="ApaG domain"/>
    <property type="match status" value="1"/>
</dbReference>
<dbReference type="AlphaFoldDB" id="A0A915IMV2"/>
<evidence type="ECO:0000313" key="3">
    <source>
        <dbReference type="WBParaSite" id="nRc.2.0.1.t15140-RA"/>
    </source>
</evidence>
<proteinExistence type="predicted"/>
<dbReference type="GO" id="GO:0042645">
    <property type="term" value="C:mitochondrial nucleoid"/>
    <property type="evidence" value="ECO:0007669"/>
    <property type="project" value="TreeGrafter"/>
</dbReference>
<dbReference type="InterPro" id="IPR036767">
    <property type="entry name" value="ApaG_sf"/>
</dbReference>
<dbReference type="PANTHER" id="PTHR14289">
    <property type="entry name" value="F-BOX ONLY PROTEIN 3"/>
    <property type="match status" value="1"/>
</dbReference>
<protein>
    <submittedName>
        <fullName evidence="3">ApaG domain-containing protein</fullName>
    </submittedName>
</protein>
<dbReference type="GO" id="GO:0070987">
    <property type="term" value="P:error-free translesion synthesis"/>
    <property type="evidence" value="ECO:0007669"/>
    <property type="project" value="TreeGrafter"/>
</dbReference>
<keyword evidence="2" id="KW-1185">Reference proteome</keyword>
<dbReference type="InterPro" id="IPR007474">
    <property type="entry name" value="ApaG_domain"/>
</dbReference>
<dbReference type="PROSITE" id="PS51087">
    <property type="entry name" value="APAG"/>
    <property type="match status" value="1"/>
</dbReference>